<dbReference type="AlphaFoldDB" id="A0A380TB95"/>
<keyword evidence="1" id="KW-0472">Membrane</keyword>
<keyword evidence="1" id="KW-1133">Transmembrane helix</keyword>
<gene>
    <name evidence="2" type="ORF">DF3PB_1410006</name>
</gene>
<dbReference type="EC" id="2.3.1.41" evidence="2"/>
<proteinExistence type="predicted"/>
<name>A0A380TB95_9ZZZZ</name>
<dbReference type="EMBL" id="UIDG01000048">
    <property type="protein sequence ID" value="SUS04720.1"/>
    <property type="molecule type" value="Genomic_DNA"/>
</dbReference>
<dbReference type="SUPFAM" id="SSF53901">
    <property type="entry name" value="Thiolase-like"/>
    <property type="match status" value="2"/>
</dbReference>
<reference evidence="2" key="1">
    <citation type="submission" date="2018-07" db="EMBL/GenBank/DDBJ databases">
        <authorList>
            <person name="Quirk P.G."/>
            <person name="Krulwich T.A."/>
        </authorList>
    </citation>
    <scope>NUCLEOTIDE SEQUENCE</scope>
</reference>
<dbReference type="Gene3D" id="3.40.47.10">
    <property type="match status" value="1"/>
</dbReference>
<dbReference type="GO" id="GO:0004315">
    <property type="term" value="F:3-oxoacyl-[acyl-carrier-protein] synthase activity"/>
    <property type="evidence" value="ECO:0007669"/>
    <property type="project" value="UniProtKB-EC"/>
</dbReference>
<feature type="transmembrane region" description="Helical" evidence="1">
    <location>
        <begin position="280"/>
        <end position="302"/>
    </location>
</feature>
<accession>A0A380TB95</accession>
<keyword evidence="2" id="KW-0012">Acyltransferase</keyword>
<keyword evidence="2" id="KW-0808">Transferase</keyword>
<evidence type="ECO:0000256" key="1">
    <source>
        <dbReference type="SAM" id="Phobius"/>
    </source>
</evidence>
<sequence length="338" mass="34431">MRIVSTGMVTAVGATAPASCAAIAAGIAGFVEIPATDGGGFPITGALARHAVPRKLGFPLLLGLLALTVEEALGDARADGIPVLAALSPPDQAGRPLGLDEAILFALAERLRMQLHGDSRVFAAGSTGALRALAHARSLLAAGRARACLVAGVDSLTGMDCLDQLDADERLKTTGNPDGLIPGEAAACLMVAAAGARPPPDAVLIRGIGFAHEPVGTKDERPILGVGLAAAINAALADAGLTMADVDYRIADVTGERYGMNEANYALGRTLKMRKLHFDFLHLGDCIGAIGAASGAAMLGYLKYLFDRGRSPHPGALCHCSSDTGDRAAAIVTGPMKE</sequence>
<dbReference type="InterPro" id="IPR016039">
    <property type="entry name" value="Thiolase-like"/>
</dbReference>
<organism evidence="2">
    <name type="scientific">metagenome</name>
    <dbReference type="NCBI Taxonomy" id="256318"/>
    <lineage>
        <taxon>unclassified sequences</taxon>
        <taxon>metagenomes</taxon>
    </lineage>
</organism>
<protein>
    <submittedName>
        <fullName evidence="2">Putative 3-oxoacyl-(Acyl carrier protein) synthase</fullName>
        <ecNumber evidence="2">2.3.1.41</ecNumber>
    </submittedName>
</protein>
<evidence type="ECO:0000313" key="2">
    <source>
        <dbReference type="EMBL" id="SUS04720.1"/>
    </source>
</evidence>
<keyword evidence="1" id="KW-0812">Transmembrane</keyword>